<reference evidence="1 2" key="1">
    <citation type="submission" date="2015-06" db="EMBL/GenBank/DDBJ databases">
        <title>Draft genome assembly of filamentous brackish cyanobacterium Limnoraphis robusta strain CS-951.</title>
        <authorList>
            <person name="Willis A."/>
            <person name="Parks M."/>
            <person name="Burford M.A."/>
        </authorList>
    </citation>
    <scope>NUCLEOTIDE SEQUENCE [LARGE SCALE GENOMIC DNA]</scope>
    <source>
        <strain evidence="1 2">CS-951</strain>
    </source>
</reference>
<dbReference type="Proteomes" id="UP000033607">
    <property type="component" value="Unassembled WGS sequence"/>
</dbReference>
<sequence>MLKDLSYAAFGLLVMVQKKFSDRPFLLKDVLNRGESASSTKKLLRELVDASFISSGQLKQSATGYFSVPHYRLIQPLPISFLSDEATDQSVRKTVELRQ</sequence>
<dbReference type="AlphaFoldDB" id="A0A0F5YE95"/>
<evidence type="ECO:0000313" key="2">
    <source>
        <dbReference type="Proteomes" id="UP000033607"/>
    </source>
</evidence>
<dbReference type="EMBL" id="LATL02000184">
    <property type="protein sequence ID" value="KKD37196.1"/>
    <property type="molecule type" value="Genomic_DNA"/>
</dbReference>
<evidence type="ECO:0000313" key="1">
    <source>
        <dbReference type="EMBL" id="KKD37196.1"/>
    </source>
</evidence>
<protein>
    <submittedName>
        <fullName evidence="1">Uncharacterized protein</fullName>
    </submittedName>
</protein>
<dbReference type="RefSeq" id="WP_046279507.1">
    <property type="nucleotide sequence ID" value="NZ_LATL02000184.1"/>
</dbReference>
<proteinExistence type="predicted"/>
<accession>A0A0F5YE95</accession>
<gene>
    <name evidence="1" type="ORF">WN50_15710</name>
</gene>
<comment type="caution">
    <text evidence="1">The sequence shown here is derived from an EMBL/GenBank/DDBJ whole genome shotgun (WGS) entry which is preliminary data.</text>
</comment>
<organism evidence="1 2">
    <name type="scientific">Limnoraphis robusta CS-951</name>
    <dbReference type="NCBI Taxonomy" id="1637645"/>
    <lineage>
        <taxon>Bacteria</taxon>
        <taxon>Bacillati</taxon>
        <taxon>Cyanobacteriota</taxon>
        <taxon>Cyanophyceae</taxon>
        <taxon>Oscillatoriophycideae</taxon>
        <taxon>Oscillatoriales</taxon>
        <taxon>Sirenicapillariaceae</taxon>
        <taxon>Limnoraphis</taxon>
    </lineage>
</organism>
<name>A0A0F5YE95_9CYAN</name>